<dbReference type="SUPFAM" id="SSF50965">
    <property type="entry name" value="Galactose oxidase, central domain"/>
    <property type="match status" value="1"/>
</dbReference>
<reference evidence="1 2" key="1">
    <citation type="journal article" date="2013" name="Curr. Biol.">
        <title>The Genome of the Foraminiferan Reticulomyxa filosa.</title>
        <authorList>
            <person name="Glockner G."/>
            <person name="Hulsmann N."/>
            <person name="Schleicher M."/>
            <person name="Noegel A.A."/>
            <person name="Eichinger L."/>
            <person name="Gallinger C."/>
            <person name="Pawlowski J."/>
            <person name="Sierra R."/>
            <person name="Euteneuer U."/>
            <person name="Pillet L."/>
            <person name="Moustafa A."/>
            <person name="Platzer M."/>
            <person name="Groth M."/>
            <person name="Szafranski K."/>
            <person name="Schliwa M."/>
        </authorList>
    </citation>
    <scope>NUCLEOTIDE SEQUENCE [LARGE SCALE GENOMIC DNA]</scope>
</reference>
<comment type="caution">
    <text evidence="1">The sequence shown here is derived from an EMBL/GenBank/DDBJ whole genome shotgun (WGS) entry which is preliminary data.</text>
</comment>
<sequence>MTTIDIFEQEMRANAIPFKALASLPVPLYLGQCVANKDEILICGGAHTRNCYSYHITKNQYKYICSFPNNVELVGHSLVKLVNESSADIITLLSLGGQYQTQKKHTMVMKYISVWYNPKSPEEKTLFNQWIPLTDMYNKPVCIGKDESDYNGVRAIVGGSKNHLLFITYPPKKIDVFNLKTYRYVTQNTLPIDEWIWHHCFVSKTDNDLEIMPKNKNKNEMLLFCKDAGLSIEYNENNNKFRFQNIRVCSTIRSLNQYAYLCVNDVILFFGGHGGTDTGYSKAIHKYSIKENKWIRIQHDLPTRLGRCVGVLSMDKTHVHIIGGGNDAKDAISCHMRINVSEFMKEETVIEKQWIAEEKRIEEGEREVEDIKRVKKI</sequence>
<dbReference type="InterPro" id="IPR015915">
    <property type="entry name" value="Kelch-typ_b-propeller"/>
</dbReference>
<dbReference type="Proteomes" id="UP000023152">
    <property type="component" value="Unassembled WGS sequence"/>
</dbReference>
<dbReference type="EMBL" id="ASPP01026058">
    <property type="protein sequence ID" value="ETO07552.1"/>
    <property type="molecule type" value="Genomic_DNA"/>
</dbReference>
<name>X6M2A9_RETFI</name>
<dbReference type="Gene3D" id="2.120.10.80">
    <property type="entry name" value="Kelch-type beta propeller"/>
    <property type="match status" value="2"/>
</dbReference>
<organism evidence="1 2">
    <name type="scientific">Reticulomyxa filosa</name>
    <dbReference type="NCBI Taxonomy" id="46433"/>
    <lineage>
        <taxon>Eukaryota</taxon>
        <taxon>Sar</taxon>
        <taxon>Rhizaria</taxon>
        <taxon>Retaria</taxon>
        <taxon>Foraminifera</taxon>
        <taxon>Monothalamids</taxon>
        <taxon>Reticulomyxidae</taxon>
        <taxon>Reticulomyxa</taxon>
    </lineage>
</organism>
<dbReference type="AlphaFoldDB" id="X6M2A9"/>
<accession>X6M2A9</accession>
<evidence type="ECO:0000313" key="1">
    <source>
        <dbReference type="EMBL" id="ETO07552.1"/>
    </source>
</evidence>
<gene>
    <name evidence="1" type="ORF">RFI_29840</name>
</gene>
<dbReference type="InterPro" id="IPR011043">
    <property type="entry name" value="Gal_Oxase/kelch_b-propeller"/>
</dbReference>
<proteinExistence type="predicted"/>
<evidence type="ECO:0008006" key="3">
    <source>
        <dbReference type="Google" id="ProtNLM"/>
    </source>
</evidence>
<keyword evidence="2" id="KW-1185">Reference proteome</keyword>
<evidence type="ECO:0000313" key="2">
    <source>
        <dbReference type="Proteomes" id="UP000023152"/>
    </source>
</evidence>
<protein>
    <recommendedName>
        <fullName evidence="3">Kelch motif family protein</fullName>
    </recommendedName>
</protein>